<keyword evidence="3" id="KW-1185">Reference proteome</keyword>
<feature type="compositionally biased region" description="Polar residues" evidence="1">
    <location>
        <begin position="1"/>
        <end position="22"/>
    </location>
</feature>
<evidence type="ECO:0000313" key="3">
    <source>
        <dbReference type="Proteomes" id="UP000275385"/>
    </source>
</evidence>
<evidence type="ECO:0000256" key="1">
    <source>
        <dbReference type="SAM" id="MobiDB-lite"/>
    </source>
</evidence>
<sequence>MAATTDQVSATMDKATTSSSAPEPSITAEDATKDLTTSSDEPGATADAALKADDAPSSNGPTAGQDSANGHTEGEKPALDLASASEPPKEDEPGITDAVNPIGTGESAPQEKPVTTGAIPSQPEVATESAAAVADAAPDAAAEEGKGSEEDVAVGDKRKADEPAPENGETKKAKTEEATEGDSVAKKPGRPAKKDQRAKPVPQQTNGKTLRKTRSQGPVEA</sequence>
<comment type="caution">
    <text evidence="2">The sequence shown here is derived from an EMBL/GenBank/DDBJ whole genome shotgun (WGS) entry which is preliminary data.</text>
</comment>
<name>A0A420YEF0_9PEZI</name>
<dbReference type="OrthoDB" id="5235746at2759"/>
<feature type="compositionally biased region" description="Basic and acidic residues" evidence="1">
    <location>
        <begin position="143"/>
        <end position="177"/>
    </location>
</feature>
<protein>
    <submittedName>
        <fullName evidence="2">Uncharacterized protein</fullName>
    </submittedName>
</protein>
<feature type="compositionally biased region" description="Low complexity" evidence="1">
    <location>
        <begin position="123"/>
        <end position="140"/>
    </location>
</feature>
<dbReference type="Proteomes" id="UP000275385">
    <property type="component" value="Unassembled WGS sequence"/>
</dbReference>
<proteinExistence type="predicted"/>
<gene>
    <name evidence="2" type="ORF">DL546_007921</name>
</gene>
<reference evidence="2 3" key="1">
    <citation type="submission" date="2018-08" db="EMBL/GenBank/DDBJ databases">
        <title>Draft genome of the lignicolous fungus Coniochaeta pulveracea.</title>
        <authorList>
            <person name="Borstlap C.J."/>
            <person name="De Witt R.N."/>
            <person name="Botha A."/>
            <person name="Volschenk H."/>
        </authorList>
    </citation>
    <scope>NUCLEOTIDE SEQUENCE [LARGE SCALE GENOMIC DNA]</scope>
    <source>
        <strain evidence="2 3">CAB683</strain>
    </source>
</reference>
<accession>A0A420YEF0</accession>
<feature type="compositionally biased region" description="Polar residues" evidence="1">
    <location>
        <begin position="56"/>
        <end position="70"/>
    </location>
</feature>
<feature type="region of interest" description="Disordered" evidence="1">
    <location>
        <begin position="1"/>
        <end position="221"/>
    </location>
</feature>
<dbReference type="EMBL" id="QVQW01000015">
    <property type="protein sequence ID" value="RKU46309.1"/>
    <property type="molecule type" value="Genomic_DNA"/>
</dbReference>
<organism evidence="2 3">
    <name type="scientific">Coniochaeta pulveracea</name>
    <dbReference type="NCBI Taxonomy" id="177199"/>
    <lineage>
        <taxon>Eukaryota</taxon>
        <taxon>Fungi</taxon>
        <taxon>Dikarya</taxon>
        <taxon>Ascomycota</taxon>
        <taxon>Pezizomycotina</taxon>
        <taxon>Sordariomycetes</taxon>
        <taxon>Sordariomycetidae</taxon>
        <taxon>Coniochaetales</taxon>
        <taxon>Coniochaetaceae</taxon>
        <taxon>Coniochaeta</taxon>
    </lineage>
</organism>
<dbReference type="AlphaFoldDB" id="A0A420YEF0"/>
<evidence type="ECO:0000313" key="2">
    <source>
        <dbReference type="EMBL" id="RKU46309.1"/>
    </source>
</evidence>